<evidence type="ECO:0000259" key="3">
    <source>
        <dbReference type="Pfam" id="PF20220"/>
    </source>
</evidence>
<evidence type="ECO:0000313" key="4">
    <source>
        <dbReference type="EMBL" id="NGN65281.1"/>
    </source>
</evidence>
<evidence type="ECO:0000256" key="1">
    <source>
        <dbReference type="SAM" id="MobiDB-lite"/>
    </source>
</evidence>
<dbReference type="RefSeq" id="WP_165237564.1">
    <property type="nucleotide sequence ID" value="NZ_JAAKZV010000057.1"/>
</dbReference>
<dbReference type="Pfam" id="PF20220">
    <property type="entry name" value="ABC_toxin_N"/>
    <property type="match status" value="1"/>
</dbReference>
<organism evidence="4 5">
    <name type="scientific">Streptomyces coryli</name>
    <dbReference type="NCBI Taxonomy" id="1128680"/>
    <lineage>
        <taxon>Bacteria</taxon>
        <taxon>Bacillati</taxon>
        <taxon>Actinomycetota</taxon>
        <taxon>Actinomycetes</taxon>
        <taxon>Kitasatosporales</taxon>
        <taxon>Streptomycetaceae</taxon>
        <taxon>Streptomyces</taxon>
    </lineage>
</organism>
<accession>A0A6G4U221</accession>
<feature type="region of interest" description="Disordered" evidence="1">
    <location>
        <begin position="1695"/>
        <end position="1724"/>
    </location>
</feature>
<dbReference type="InterPro" id="IPR040840">
    <property type="entry name" value="TcA_TcB_BD"/>
</dbReference>
<dbReference type="InterPro" id="IPR046839">
    <property type="entry name" value="ABC_toxin_N"/>
</dbReference>
<evidence type="ECO:0000313" key="5">
    <source>
        <dbReference type="Proteomes" id="UP000481583"/>
    </source>
</evidence>
<proteinExistence type="predicted"/>
<protein>
    <submittedName>
        <fullName evidence="4">Uncharacterized protein</fullName>
    </submittedName>
</protein>
<name>A0A6G4U221_9ACTN</name>
<sequence>MTTEEMDDATPFGLRELVVQQIPKPPPDVPPSVSVSLPASRVVAGAPTTVAVREDPGIRWVWVQADLTWEPRDAVIFTATRVTVNGSVVINDPRGGGGNYSVTFPRPGDHTVMAVGVADGTRDIVSAPRAVHVAAAAPPAFTLTSPADGAVVNLDEGGGQVTAQFTTTADQFFPLTVKITRDGQTTSEQLTGTSYTKQVLLAPMPLGARSLSVTVSDPDGVATTQTRTLTGRDIAPPRVRVASPQPGANLVGDANGALTVPVQGTTEDAQSGMVGAPATVAWALAPGGPWTTARPSAAGDFRTWSADIPMTGFGAHTIYVRASDQAGNATPAPQLSVPVVVISSYVPADLEQRLNERQYLSGLLSFAQEQVTVPGSPPAPLDTATLVAALGQPLGRLSQPLSAAADRGGLEINQLRVPVELLRARIAATATPTAPGAAAEAAYRSAAYTGLLAAFGTSHAELRQIRGADPAARRALADRLGIRLAATRPDELDRLVLDGNALTEPALEILFGLPSSAAADPLRAPVTPLIRTWQLAALALSWAERDQHPPTPRAFTALVDPDVIGAPDVVPGPKGDPIRTLLAQRAHTLSDFGNLLNSLRNGQTDPVQGLAAMTARALPGADLADLEAKDARGTDIRAALAAVGLPRGGLLYLRQLARLAATGPLTTAEWNDAIAVLVGARRRQLYPAWRAQETAFVLSPDFFVLYGAGPQVSLYRADPGARADWQAVLRGRIAERQDVLDGGARAVAATEQATLPALRDALLTDLAAPTNSDLTTTGEELSGLFLVDVLAGGTLRTTRIGQAIESVQSLLSAKRSGELPPNHPAAAWTLNNFDAFTAAWVWMGEHGSWQAATTAFLFPERNLDPTLLVPNATPPSPFDTFYANIRGSGPFSAADARRHAATYLSQLGLTFTYLDPNRSVEHQKALRDISAGRPEAAAREIFWAVPLLLAARLQSVGDYPAALDWYWLVYPYDVSDPISVFHRINLEAPARPDLRFPPQWTTRLAPVTLAGTRPTPYSRATLLAVIRCHLDHADAEFTRETDESVAHARALYVTARRLLDAPKLQPQQPTNIGEPALAIPEIDSLRARARVQLAKLRQGRNIAGTPRSRGVATMTTVSQPTPFRFRVLLDRARQLTAQAAQMEAGYLAALEKYDERNLRVFDALKGIDLSAAQATLAAGRVTEATDAVTAATAQQTKADVLSGTYRDALTAPPNKYEADLLDAYEKMRDIKHGIVAVDTAIGIAQAASNAANLLDEVFSGGAKAALAIGISTGLAAKGALQAWQNDVEAQMQADQLHAGIEQRKDEWRRQLVASEQDSLIAAAQVTTARDHVAIVMQEQAIAALQHDQAVATLKFLNGQFTNADLYLWLSNTLGAVYRYFLQQATATARLAQAQLSFERAEPAQSLIRNDYWQSPAEAGGPGRRGLAGAEQLAEDLTRLDQYALGSEQRRLNLSQTFSLARLMPVEFLGFRETGTLAFATPMALFDADFPGHYLRMIRQVRTSVVALIPPDRGIRATLRSNGISRVTTGQDGAFRDITVRHDPSVVALTSPVGATGVFELDAQSELLLPFESSGVDTTWELQLPPAANPFDFTTIVDVLVTIEYTALHDGDYRDQVITRLNADRQRGADCVFSLARDFPDQWYDLNNPADPGDRAATLTLRDADFPLQIGNLSTAAVALRLVGTEAVPPTAVTLHRGETGGAATTDAGLASTRRGNAASWRPLGGTTPVGDWRLGFTPEAKALFDSGILTDILLVVSWTGQGPVWTS</sequence>
<dbReference type="EMBL" id="JAAKZV010000057">
    <property type="protein sequence ID" value="NGN65281.1"/>
    <property type="molecule type" value="Genomic_DNA"/>
</dbReference>
<feature type="domain" description="ABC toxin N-terminal" evidence="3">
    <location>
        <begin position="759"/>
        <end position="867"/>
    </location>
</feature>
<feature type="domain" description="Tc toxin complex TcA C-terminal TcB-binding" evidence="2">
    <location>
        <begin position="1324"/>
        <end position="1606"/>
    </location>
</feature>
<reference evidence="4 5" key="1">
    <citation type="submission" date="2020-02" db="EMBL/GenBank/DDBJ databases">
        <title>Whole-genome analyses of novel actinobacteria.</title>
        <authorList>
            <person name="Sahin N."/>
        </authorList>
    </citation>
    <scope>NUCLEOTIDE SEQUENCE [LARGE SCALE GENOMIC DNA]</scope>
    <source>
        <strain evidence="4 5">A7024</strain>
    </source>
</reference>
<feature type="compositionally biased region" description="Low complexity" evidence="1">
    <location>
        <begin position="1701"/>
        <end position="1712"/>
    </location>
</feature>
<evidence type="ECO:0000259" key="2">
    <source>
        <dbReference type="Pfam" id="PF18276"/>
    </source>
</evidence>
<keyword evidence="5" id="KW-1185">Reference proteome</keyword>
<dbReference type="Proteomes" id="UP000481583">
    <property type="component" value="Unassembled WGS sequence"/>
</dbReference>
<comment type="caution">
    <text evidence="4">The sequence shown here is derived from an EMBL/GenBank/DDBJ whole genome shotgun (WGS) entry which is preliminary data.</text>
</comment>
<gene>
    <name evidence="4" type="ORF">G5C51_15405</name>
</gene>
<dbReference type="Pfam" id="PF18276">
    <property type="entry name" value="TcA_TcB_BD"/>
    <property type="match status" value="1"/>
</dbReference>
<dbReference type="Gene3D" id="2.60.40.650">
    <property type="match status" value="1"/>
</dbReference>